<dbReference type="InterPro" id="IPR050509">
    <property type="entry name" value="CoA-transferase_III"/>
</dbReference>
<dbReference type="SUPFAM" id="SSF89796">
    <property type="entry name" value="CoA-transferase family III (CaiB/BaiF)"/>
    <property type="match status" value="1"/>
</dbReference>
<protein>
    <submittedName>
        <fullName evidence="2">Crotonobetainyl-CoA:carnitine CoA-transferase CaiB-like acyl-CoA transferase</fullName>
    </submittedName>
</protein>
<organism evidence="2 3">
    <name type="scientific">Nitrospirillum iridis</name>
    <dbReference type="NCBI Taxonomy" id="765888"/>
    <lineage>
        <taxon>Bacteria</taxon>
        <taxon>Pseudomonadati</taxon>
        <taxon>Pseudomonadota</taxon>
        <taxon>Alphaproteobacteria</taxon>
        <taxon>Rhodospirillales</taxon>
        <taxon>Azospirillaceae</taxon>
        <taxon>Nitrospirillum</taxon>
    </lineage>
</organism>
<dbReference type="AlphaFoldDB" id="A0A7X0B0B8"/>
<dbReference type="RefSeq" id="WP_211106413.1">
    <property type="nucleotide sequence ID" value="NZ_JACIIZ010000011.1"/>
</dbReference>
<evidence type="ECO:0000313" key="3">
    <source>
        <dbReference type="Proteomes" id="UP000539175"/>
    </source>
</evidence>
<dbReference type="PANTHER" id="PTHR48228">
    <property type="entry name" value="SUCCINYL-COA--D-CITRAMALATE COA-TRANSFERASE"/>
    <property type="match status" value="1"/>
</dbReference>
<gene>
    <name evidence="2" type="ORF">FHS74_003894</name>
</gene>
<dbReference type="InterPro" id="IPR023606">
    <property type="entry name" value="CoA-Trfase_III_dom_1_sf"/>
</dbReference>
<evidence type="ECO:0000313" key="2">
    <source>
        <dbReference type="EMBL" id="MBB6253325.1"/>
    </source>
</evidence>
<dbReference type="Pfam" id="PF02515">
    <property type="entry name" value="CoA_transf_3"/>
    <property type="match status" value="1"/>
</dbReference>
<comment type="caution">
    <text evidence="2">The sequence shown here is derived from an EMBL/GenBank/DDBJ whole genome shotgun (WGS) entry which is preliminary data.</text>
</comment>
<accession>A0A7X0B0B8</accession>
<sequence>MSHHRRGGPLQGVRVLELTKVWAGPYAGKQLAFLGAEVIRVESRGSLDVTRSYGVQDIDKAPGFMAVNPQKLSVQIDMKSKEGLALLKDLAGKCDILIENLRPGAIERLGIGYAELKRERPDIIFVSMGMYGNTGPLAYQTGYAPCFVALGGLSSLVGYEGEAPRGMNIRYADSTFGTAAAFATLAALNHRKRTGEGQFIDVSAVETMTSMIGDSIMDHSLNRRVVACDGNRHAEMAPHGAYPCADGDWIAISIPTDTAWAALAGRMGVADGRFATLAGRKAHEAELDRIIAAWTAGQTAATLAETLQFAGIAATKSANSVDLVSDAHLWEREFFRTVTDADGENRVIVGPGHRMTHGAAITDGAPKLGQHNAYVFGDILGLSVEEQRRLADAGAIR</sequence>
<reference evidence="2 3" key="1">
    <citation type="submission" date="2020-08" db="EMBL/GenBank/DDBJ databases">
        <title>Genomic Encyclopedia of Type Strains, Phase IV (KMG-IV): sequencing the most valuable type-strain genomes for metagenomic binning, comparative biology and taxonomic classification.</title>
        <authorList>
            <person name="Goeker M."/>
        </authorList>
    </citation>
    <scope>NUCLEOTIDE SEQUENCE [LARGE SCALE GENOMIC DNA]</scope>
    <source>
        <strain evidence="2 3">DSM 22198</strain>
    </source>
</reference>
<evidence type="ECO:0000256" key="1">
    <source>
        <dbReference type="ARBA" id="ARBA00022679"/>
    </source>
</evidence>
<proteinExistence type="predicted"/>
<dbReference type="Gene3D" id="3.30.1540.10">
    <property type="entry name" value="formyl-coa transferase, domain 3"/>
    <property type="match status" value="1"/>
</dbReference>
<dbReference type="GO" id="GO:0016740">
    <property type="term" value="F:transferase activity"/>
    <property type="evidence" value="ECO:0007669"/>
    <property type="project" value="UniProtKB-KW"/>
</dbReference>
<dbReference type="InterPro" id="IPR003673">
    <property type="entry name" value="CoA-Trfase_fam_III"/>
</dbReference>
<name>A0A7X0B0B8_9PROT</name>
<dbReference type="EMBL" id="JACIIZ010000011">
    <property type="protein sequence ID" value="MBB6253325.1"/>
    <property type="molecule type" value="Genomic_DNA"/>
</dbReference>
<dbReference type="PANTHER" id="PTHR48228:SF6">
    <property type="entry name" value="L-CARNITINE COA-TRANSFERASE"/>
    <property type="match status" value="1"/>
</dbReference>
<keyword evidence="3" id="KW-1185">Reference proteome</keyword>
<keyword evidence="1 2" id="KW-0808">Transferase</keyword>
<dbReference type="InterPro" id="IPR044855">
    <property type="entry name" value="CoA-Trfase_III_dom3_sf"/>
</dbReference>
<dbReference type="Gene3D" id="3.40.50.10540">
    <property type="entry name" value="Crotonobetainyl-coa:carnitine coa-transferase, domain 1"/>
    <property type="match status" value="1"/>
</dbReference>
<dbReference type="Proteomes" id="UP000539175">
    <property type="component" value="Unassembled WGS sequence"/>
</dbReference>